<dbReference type="GO" id="GO:0016853">
    <property type="term" value="F:isomerase activity"/>
    <property type="evidence" value="ECO:0007669"/>
    <property type="project" value="UniProtKB-KW"/>
</dbReference>
<organism evidence="2 3">
    <name type="scientific">Actinomadura hallensis</name>
    <dbReference type="NCBI Taxonomy" id="337895"/>
    <lineage>
        <taxon>Bacteria</taxon>
        <taxon>Bacillati</taxon>
        <taxon>Actinomycetota</taxon>
        <taxon>Actinomycetes</taxon>
        <taxon>Streptosporangiales</taxon>
        <taxon>Thermomonosporaceae</taxon>
        <taxon>Actinomadura</taxon>
    </lineage>
</organism>
<sequence length="245" mass="26270">MRGDSGYYSIIDYTVDGHETQRERSAEERVVSRGRSLRADVYFDVLCPWSFIAKRRLETALSLLPDRVEVVWRSVELAPGNRRTPGPTAAEEMTGWTGDRAAARIDLIRRLGAAEGLVLDLHRARPVDTFDAHRVLHLAAARGKTDEMLELLLAAYHTDGLNVADPLVLERLGTMAGLDAGEVAALLAGDAYADAVRADEASAAARGVTGVPSLVIGARPPVSAVQPAEDLARLLTPDLADAAPG</sequence>
<dbReference type="GO" id="GO:0016491">
    <property type="term" value="F:oxidoreductase activity"/>
    <property type="evidence" value="ECO:0007669"/>
    <property type="project" value="InterPro"/>
</dbReference>
<name>A0A543I7D1_9ACTN</name>
<proteinExistence type="predicted"/>
<dbReference type="InterPro" id="IPR001853">
    <property type="entry name" value="DSBA-like_thioredoxin_dom"/>
</dbReference>
<comment type="caution">
    <text evidence="2">The sequence shown here is derived from an EMBL/GenBank/DDBJ whole genome shotgun (WGS) entry which is preliminary data.</text>
</comment>
<accession>A0A543I7D1</accession>
<dbReference type="Pfam" id="PF01323">
    <property type="entry name" value="DSBA"/>
    <property type="match status" value="1"/>
</dbReference>
<dbReference type="PANTHER" id="PTHR13887">
    <property type="entry name" value="GLUTATHIONE S-TRANSFERASE KAPPA"/>
    <property type="match status" value="1"/>
</dbReference>
<dbReference type="AlphaFoldDB" id="A0A543I7D1"/>
<evidence type="ECO:0000313" key="3">
    <source>
        <dbReference type="Proteomes" id="UP000316706"/>
    </source>
</evidence>
<feature type="domain" description="DSBA-like thioredoxin" evidence="1">
    <location>
        <begin position="40"/>
        <end position="232"/>
    </location>
</feature>
<dbReference type="SUPFAM" id="SSF52833">
    <property type="entry name" value="Thioredoxin-like"/>
    <property type="match status" value="1"/>
</dbReference>
<dbReference type="Proteomes" id="UP000316706">
    <property type="component" value="Unassembled WGS sequence"/>
</dbReference>
<dbReference type="EMBL" id="VFPO01000001">
    <property type="protein sequence ID" value="TQM66487.1"/>
    <property type="molecule type" value="Genomic_DNA"/>
</dbReference>
<dbReference type="InterPro" id="IPR036249">
    <property type="entry name" value="Thioredoxin-like_sf"/>
</dbReference>
<protein>
    <submittedName>
        <fullName evidence="2">Putative DsbA family dithiol-disulfide isomerase</fullName>
    </submittedName>
</protein>
<evidence type="ECO:0000259" key="1">
    <source>
        <dbReference type="Pfam" id="PF01323"/>
    </source>
</evidence>
<gene>
    <name evidence="2" type="ORF">FHX41_0060</name>
</gene>
<dbReference type="Gene3D" id="3.40.30.10">
    <property type="entry name" value="Glutaredoxin"/>
    <property type="match status" value="1"/>
</dbReference>
<evidence type="ECO:0000313" key="2">
    <source>
        <dbReference type="EMBL" id="TQM66487.1"/>
    </source>
</evidence>
<keyword evidence="2" id="KW-0413">Isomerase</keyword>
<keyword evidence="3" id="KW-1185">Reference proteome</keyword>
<dbReference type="CDD" id="cd03024">
    <property type="entry name" value="DsbA_FrnE"/>
    <property type="match status" value="1"/>
</dbReference>
<dbReference type="PANTHER" id="PTHR13887:SF41">
    <property type="entry name" value="THIOREDOXIN SUPERFAMILY PROTEIN"/>
    <property type="match status" value="1"/>
</dbReference>
<reference evidence="2 3" key="1">
    <citation type="submission" date="2019-06" db="EMBL/GenBank/DDBJ databases">
        <title>Sequencing the genomes of 1000 actinobacteria strains.</title>
        <authorList>
            <person name="Klenk H.-P."/>
        </authorList>
    </citation>
    <scope>NUCLEOTIDE SEQUENCE [LARGE SCALE GENOMIC DNA]</scope>
    <source>
        <strain evidence="2 3">DSM 45043</strain>
    </source>
</reference>
<dbReference type="RefSeq" id="WP_246076891.1">
    <property type="nucleotide sequence ID" value="NZ_VFPO01000001.1"/>
</dbReference>